<accession>A0AAF3EBK3</accession>
<evidence type="ECO:0000256" key="1">
    <source>
        <dbReference type="ARBA" id="ARBA00001946"/>
    </source>
</evidence>
<keyword evidence="4" id="KW-0808">Transferase</keyword>
<dbReference type="GO" id="GO:0005737">
    <property type="term" value="C:cytoplasm"/>
    <property type="evidence" value="ECO:0007669"/>
    <property type="project" value="TreeGrafter"/>
</dbReference>
<dbReference type="GO" id="GO:0004674">
    <property type="term" value="F:protein serine/threonine kinase activity"/>
    <property type="evidence" value="ECO:0007669"/>
    <property type="project" value="UniProtKB-KW"/>
</dbReference>
<keyword evidence="6" id="KW-0418">Kinase</keyword>
<evidence type="ECO:0000259" key="14">
    <source>
        <dbReference type="PROSITE" id="PS50011"/>
    </source>
</evidence>
<dbReference type="Gene3D" id="1.10.510.10">
    <property type="entry name" value="Transferase(Phosphotransferase) domain 1"/>
    <property type="match status" value="1"/>
</dbReference>
<feature type="binding site" evidence="11">
    <location>
        <position position="70"/>
    </location>
    <ligand>
        <name>ATP</name>
        <dbReference type="ChEBI" id="CHEBI:30616"/>
    </ligand>
</feature>
<keyword evidence="8" id="KW-0460">Magnesium</keyword>
<keyword evidence="15" id="KW-1185">Reference proteome</keyword>
<comment type="catalytic activity">
    <reaction evidence="10">
        <text>L-seryl-[protein] + ATP = O-phospho-L-seryl-[protein] + ADP + H(+)</text>
        <dbReference type="Rhea" id="RHEA:17989"/>
        <dbReference type="Rhea" id="RHEA-COMP:9863"/>
        <dbReference type="Rhea" id="RHEA-COMP:11604"/>
        <dbReference type="ChEBI" id="CHEBI:15378"/>
        <dbReference type="ChEBI" id="CHEBI:29999"/>
        <dbReference type="ChEBI" id="CHEBI:30616"/>
        <dbReference type="ChEBI" id="CHEBI:83421"/>
        <dbReference type="ChEBI" id="CHEBI:456216"/>
        <dbReference type="EC" id="2.7.11.1"/>
    </reaction>
</comment>
<evidence type="ECO:0000256" key="11">
    <source>
        <dbReference type="PROSITE-ProRule" id="PRU10141"/>
    </source>
</evidence>
<comment type="catalytic activity">
    <reaction evidence="9">
        <text>L-threonyl-[protein] + ATP = O-phospho-L-threonyl-[protein] + ADP + H(+)</text>
        <dbReference type="Rhea" id="RHEA:46608"/>
        <dbReference type="Rhea" id="RHEA-COMP:11060"/>
        <dbReference type="Rhea" id="RHEA-COMP:11605"/>
        <dbReference type="ChEBI" id="CHEBI:15378"/>
        <dbReference type="ChEBI" id="CHEBI:30013"/>
        <dbReference type="ChEBI" id="CHEBI:30616"/>
        <dbReference type="ChEBI" id="CHEBI:61977"/>
        <dbReference type="ChEBI" id="CHEBI:456216"/>
        <dbReference type="EC" id="2.7.11.1"/>
    </reaction>
</comment>
<dbReference type="GO" id="GO:0005524">
    <property type="term" value="F:ATP binding"/>
    <property type="evidence" value="ECO:0007669"/>
    <property type="project" value="UniProtKB-UniRule"/>
</dbReference>
<evidence type="ECO:0000256" key="12">
    <source>
        <dbReference type="RuleBase" id="RU000304"/>
    </source>
</evidence>
<dbReference type="PANTHER" id="PTHR22984">
    <property type="entry name" value="SERINE/THREONINE-PROTEIN KINASE PIM"/>
    <property type="match status" value="1"/>
</dbReference>
<evidence type="ECO:0000256" key="3">
    <source>
        <dbReference type="ARBA" id="ARBA00022527"/>
    </source>
</evidence>
<keyword evidence="7 11" id="KW-0067">ATP-binding</keyword>
<name>A0AAF3EBK3_9BILA</name>
<dbReference type="FunFam" id="1.10.510.10:FF:000708">
    <property type="entry name" value="serine/threonine-protein kinase par-1-like"/>
    <property type="match status" value="1"/>
</dbReference>
<keyword evidence="3 12" id="KW-0723">Serine/threonine-protein kinase</keyword>
<dbReference type="InterPro" id="IPR017441">
    <property type="entry name" value="Protein_kinase_ATP_BS"/>
</dbReference>
<evidence type="ECO:0000313" key="15">
    <source>
        <dbReference type="Proteomes" id="UP000887575"/>
    </source>
</evidence>
<dbReference type="SUPFAM" id="SSF56112">
    <property type="entry name" value="Protein kinase-like (PK-like)"/>
    <property type="match status" value="1"/>
</dbReference>
<dbReference type="InterPro" id="IPR011009">
    <property type="entry name" value="Kinase-like_dom_sf"/>
</dbReference>
<dbReference type="SMART" id="SM00220">
    <property type="entry name" value="S_TKc"/>
    <property type="match status" value="1"/>
</dbReference>
<feature type="domain" description="Protein kinase" evidence="14">
    <location>
        <begin position="41"/>
        <end position="295"/>
    </location>
</feature>
<dbReference type="InterPro" id="IPR051138">
    <property type="entry name" value="PIM_Ser/Thr_kinase"/>
</dbReference>
<keyword evidence="5 11" id="KW-0547">Nucleotide-binding</keyword>
<dbReference type="PROSITE" id="PS00108">
    <property type="entry name" value="PROTEIN_KINASE_ST"/>
    <property type="match status" value="1"/>
</dbReference>
<proteinExistence type="inferred from homology"/>
<organism evidence="15 16">
    <name type="scientific">Mesorhabditis belari</name>
    <dbReference type="NCBI Taxonomy" id="2138241"/>
    <lineage>
        <taxon>Eukaryota</taxon>
        <taxon>Metazoa</taxon>
        <taxon>Ecdysozoa</taxon>
        <taxon>Nematoda</taxon>
        <taxon>Chromadorea</taxon>
        <taxon>Rhabditida</taxon>
        <taxon>Rhabditina</taxon>
        <taxon>Rhabditomorpha</taxon>
        <taxon>Rhabditoidea</taxon>
        <taxon>Rhabditidae</taxon>
        <taxon>Mesorhabditinae</taxon>
        <taxon>Mesorhabditis</taxon>
    </lineage>
</organism>
<evidence type="ECO:0000256" key="8">
    <source>
        <dbReference type="ARBA" id="ARBA00022842"/>
    </source>
</evidence>
<dbReference type="WBParaSite" id="MBELARI_LOCUS11312">
    <property type="protein sequence ID" value="MBELARI_LOCUS11312"/>
    <property type="gene ID" value="MBELARI_LOCUS11312"/>
</dbReference>
<dbReference type="AlphaFoldDB" id="A0AAF3EBK3"/>
<sequence>MTALPDFAKRFKRYTSAKLFELKLILNGESDHVYSRFKKAYSMSKKIGQGGFGIVYQGKRLTDQQPVAIKFINRKNIREWGKIGNELVPMEIYMLFKLTGTPSVIRLLDWYQIPEGYIIVMERPFPSIDLFEFLSAHNKVDEEVTRFLFRQIVRTVLELQDLGVLHRDLKDENLLINLETGELKLIDFGAATPLNKSQFTEFQGTRLYCPPEWFLHSSYLGKEATVWSLGVLLYNTLNGSLPFKNEKDICTAHKLGNIPHYSAVTEEFRDLVSRCLSFDPTTRIGLEEILVHPWLNKKCGDWKDLTKRLDQVQLLLNGLYLKEQQLLDEGDDDGPIMIVCDPRIKQESDSGISSIPASEGKKKRSHGFGTRPKSMNPLEPKNNRKLKNARSQDVDVNALDQALNLAHIATIATYRRACSRVHGRR</sequence>
<evidence type="ECO:0000256" key="13">
    <source>
        <dbReference type="SAM" id="MobiDB-lite"/>
    </source>
</evidence>
<dbReference type="PROSITE" id="PS00107">
    <property type="entry name" value="PROTEIN_KINASE_ATP"/>
    <property type="match status" value="1"/>
</dbReference>
<evidence type="ECO:0000256" key="4">
    <source>
        <dbReference type="ARBA" id="ARBA00022679"/>
    </source>
</evidence>
<evidence type="ECO:0000256" key="9">
    <source>
        <dbReference type="ARBA" id="ARBA00047899"/>
    </source>
</evidence>
<evidence type="ECO:0000256" key="5">
    <source>
        <dbReference type="ARBA" id="ARBA00022741"/>
    </source>
</evidence>
<evidence type="ECO:0000256" key="2">
    <source>
        <dbReference type="ARBA" id="ARBA00012513"/>
    </source>
</evidence>
<evidence type="ECO:0000256" key="7">
    <source>
        <dbReference type="ARBA" id="ARBA00022840"/>
    </source>
</evidence>
<dbReference type="PROSITE" id="PS50011">
    <property type="entry name" value="PROTEIN_KINASE_DOM"/>
    <property type="match status" value="1"/>
</dbReference>
<dbReference type="EC" id="2.7.11.1" evidence="2"/>
<dbReference type="InterPro" id="IPR000719">
    <property type="entry name" value="Prot_kinase_dom"/>
</dbReference>
<evidence type="ECO:0000256" key="6">
    <source>
        <dbReference type="ARBA" id="ARBA00022777"/>
    </source>
</evidence>
<dbReference type="Proteomes" id="UP000887575">
    <property type="component" value="Unassembled WGS sequence"/>
</dbReference>
<dbReference type="PANTHER" id="PTHR22984:SF29">
    <property type="entry name" value="SERINE_THREONINE-PROTEIN KINASE PIM-1"/>
    <property type="match status" value="1"/>
</dbReference>
<dbReference type="Pfam" id="PF00069">
    <property type="entry name" value="Pkinase"/>
    <property type="match status" value="1"/>
</dbReference>
<dbReference type="InterPro" id="IPR008271">
    <property type="entry name" value="Ser/Thr_kinase_AS"/>
</dbReference>
<evidence type="ECO:0000256" key="10">
    <source>
        <dbReference type="ARBA" id="ARBA00048679"/>
    </source>
</evidence>
<reference evidence="16" key="1">
    <citation type="submission" date="2024-02" db="UniProtKB">
        <authorList>
            <consortium name="WormBaseParasite"/>
        </authorList>
    </citation>
    <scope>IDENTIFICATION</scope>
</reference>
<comment type="similarity">
    <text evidence="12">Belongs to the protein kinase superfamily.</text>
</comment>
<dbReference type="Gene3D" id="3.30.200.20">
    <property type="entry name" value="Phosphorylase Kinase, domain 1"/>
    <property type="match status" value="1"/>
</dbReference>
<protein>
    <recommendedName>
        <fullName evidence="2">non-specific serine/threonine protein kinase</fullName>
        <ecNumber evidence="2">2.7.11.1</ecNumber>
    </recommendedName>
</protein>
<feature type="region of interest" description="Disordered" evidence="13">
    <location>
        <begin position="347"/>
        <end position="390"/>
    </location>
</feature>
<dbReference type="FunFam" id="3.30.200.20:FF:000547">
    <property type="entry name" value="Serine/threonine-protein kinase prk-2"/>
    <property type="match status" value="1"/>
</dbReference>
<evidence type="ECO:0000313" key="16">
    <source>
        <dbReference type="WBParaSite" id="MBELARI_LOCUS11312"/>
    </source>
</evidence>
<comment type="cofactor">
    <cofactor evidence="1">
        <name>Mg(2+)</name>
        <dbReference type="ChEBI" id="CHEBI:18420"/>
    </cofactor>
</comment>